<proteinExistence type="predicted"/>
<dbReference type="STRING" id="1416778.SAMN05443633_103256"/>
<organism evidence="1 2">
    <name type="scientific">Chryseobacterium arachidis</name>
    <dbReference type="NCBI Taxonomy" id="1416778"/>
    <lineage>
        <taxon>Bacteria</taxon>
        <taxon>Pseudomonadati</taxon>
        <taxon>Bacteroidota</taxon>
        <taxon>Flavobacteriia</taxon>
        <taxon>Flavobacteriales</taxon>
        <taxon>Weeksellaceae</taxon>
        <taxon>Chryseobacterium group</taxon>
        <taxon>Chryseobacterium</taxon>
    </lineage>
</organism>
<evidence type="ECO:0000313" key="2">
    <source>
        <dbReference type="Proteomes" id="UP000184518"/>
    </source>
</evidence>
<dbReference type="OrthoDB" id="1231908at2"/>
<dbReference type="Proteomes" id="UP000184518">
    <property type="component" value="Unassembled WGS sequence"/>
</dbReference>
<dbReference type="EMBL" id="FQUT01000003">
    <property type="protein sequence ID" value="SHF21074.1"/>
    <property type="molecule type" value="Genomic_DNA"/>
</dbReference>
<protein>
    <submittedName>
        <fullName evidence="1">Uncharacterized protein</fullName>
    </submittedName>
</protein>
<dbReference type="AlphaFoldDB" id="A0A1M4ZSU7"/>
<sequence>MKTPNKSPFSILANEFIENTLEQIVKDYFIGQVFYKKEKQSTRSHILVQLNKFADVAKLRSKRWLKEFRDQYEVYFYFIDYSRLEYQLSKGHPFIEYHCQRSSIIYQNEDSRLSILTDRIWKKYKKKYNRYEDAFHHDHEIRRIKIERLIAEDSYNSVFTSFEELIQYDLEYLEELYSGDRTSDIDLNQRINQLLIYIPELQSYFVKKNPREYFITELFAKVKKAINEDDLIYNTEMFESLRIIEDSLFTLVEARFYELKHLIKKQYEKIYTVGQDIFPIEEYQTDEILNKAIDRILTFIELEQIYFFHKTTYGEVTTYYLLLIGLNVNNEKIKAITHSLTSIFGKEYKFLLVGHDRYWIQKNLYQYQSFFVFIMQGKHLVYSSDKFHPEPHWEMPHQPQHSDLYFHYKSTLQSSLQFYKLIDGEQENYQGVDNIFALFLLSFCRTYIYVKTFYLPNYMTSEALWQLCIYADKYIYKYNYMFEQFSNNIFSFTDYNMSVHHSVGKVDTEKVNCMKIIVKKLMDELKETVVNGKLLDDFKTNLICDKTESAILSENKIDL</sequence>
<accession>A0A1M4ZSU7</accession>
<name>A0A1M4ZSU7_9FLAO</name>
<dbReference type="RefSeq" id="WP_072955093.1">
    <property type="nucleotide sequence ID" value="NZ_FQUT01000003.1"/>
</dbReference>
<gene>
    <name evidence="1" type="ORF">SAMN05443633_103256</name>
</gene>
<keyword evidence="2" id="KW-1185">Reference proteome</keyword>
<evidence type="ECO:0000313" key="1">
    <source>
        <dbReference type="EMBL" id="SHF21074.1"/>
    </source>
</evidence>
<reference evidence="2" key="1">
    <citation type="submission" date="2016-11" db="EMBL/GenBank/DDBJ databases">
        <authorList>
            <person name="Varghese N."/>
            <person name="Submissions S."/>
        </authorList>
    </citation>
    <scope>NUCLEOTIDE SEQUENCE [LARGE SCALE GENOMIC DNA]</scope>
    <source>
        <strain evidence="2">DSM 27619</strain>
    </source>
</reference>